<name>A0A0H2RSU7_9AGAM</name>
<evidence type="ECO:0000256" key="6">
    <source>
        <dbReference type="RuleBase" id="RU366049"/>
    </source>
</evidence>
<dbReference type="PANTHER" id="PTHR13220">
    <property type="entry name" value="TIMELESS INTERACTING-RELATED"/>
    <property type="match status" value="1"/>
</dbReference>
<evidence type="ECO:0000256" key="2">
    <source>
        <dbReference type="ARBA" id="ARBA00006075"/>
    </source>
</evidence>
<feature type="domain" description="Chromosome segregation in meiosis protein 3" evidence="8">
    <location>
        <begin position="159"/>
        <end position="239"/>
    </location>
</feature>
<feature type="compositionally biased region" description="Acidic residues" evidence="7">
    <location>
        <begin position="82"/>
        <end position="91"/>
    </location>
</feature>
<evidence type="ECO:0000259" key="8">
    <source>
        <dbReference type="Pfam" id="PF07962"/>
    </source>
</evidence>
<evidence type="ECO:0000256" key="1">
    <source>
        <dbReference type="ARBA" id="ARBA00004123"/>
    </source>
</evidence>
<feature type="region of interest" description="Disordered" evidence="7">
    <location>
        <begin position="241"/>
        <end position="271"/>
    </location>
</feature>
<dbReference type="AlphaFoldDB" id="A0A0H2RSU7"/>
<dbReference type="InParanoid" id="A0A0H2RSU7"/>
<feature type="non-terminal residue" evidence="9">
    <location>
        <position position="271"/>
    </location>
</feature>
<feature type="compositionally biased region" description="Polar residues" evidence="7">
    <location>
        <begin position="118"/>
        <end position="130"/>
    </location>
</feature>
<evidence type="ECO:0000313" key="9">
    <source>
        <dbReference type="EMBL" id="KLO14697.1"/>
    </source>
</evidence>
<evidence type="ECO:0000256" key="7">
    <source>
        <dbReference type="SAM" id="MobiDB-lite"/>
    </source>
</evidence>
<organism evidence="9 10">
    <name type="scientific">Schizopora paradoxa</name>
    <dbReference type="NCBI Taxonomy" id="27342"/>
    <lineage>
        <taxon>Eukaryota</taxon>
        <taxon>Fungi</taxon>
        <taxon>Dikarya</taxon>
        <taxon>Basidiomycota</taxon>
        <taxon>Agaricomycotina</taxon>
        <taxon>Agaricomycetes</taxon>
        <taxon>Hymenochaetales</taxon>
        <taxon>Schizoporaceae</taxon>
        <taxon>Schizopora</taxon>
    </lineage>
</organism>
<keyword evidence="10" id="KW-1185">Reference proteome</keyword>
<dbReference type="GO" id="GO:0000076">
    <property type="term" value="P:DNA replication checkpoint signaling"/>
    <property type="evidence" value="ECO:0007669"/>
    <property type="project" value="UniProtKB-UniRule"/>
</dbReference>
<comment type="subcellular location">
    <subcellularLocation>
        <location evidence="1 6">Nucleus</location>
    </subcellularLocation>
</comment>
<dbReference type="GO" id="GO:0003677">
    <property type="term" value="F:DNA binding"/>
    <property type="evidence" value="ECO:0007669"/>
    <property type="project" value="TreeGrafter"/>
</dbReference>
<sequence>MSTMLDNIWDEPLANEPSPPRDTTAAADPADDSGDDMLRPSKRRRSSLFLDDPDEIEEQANSPSEGATAGGGAGSARPEIDAMFDEVEEMDGASSRPFDIEAYRREAQRRAEKEVVVPSSSYPQHAVRSSSPPPAGADGDKDGDDEDEPGKKGRRKIAKIDENRLLGKDGFPALVKQVKSFKPRGKGNEQADLNKLINMYQFWSHKMMPKWTFSDTVNRVEKVCRSKRMTVAVSAWKDEFNGTIHGNKFGDGDDDSQSESGDEKNKSNDRE</sequence>
<accession>A0A0H2RSU7</accession>
<evidence type="ECO:0000313" key="10">
    <source>
        <dbReference type="Proteomes" id="UP000053477"/>
    </source>
</evidence>
<dbReference type="InterPro" id="IPR012923">
    <property type="entry name" value="Csm3"/>
</dbReference>
<protein>
    <recommendedName>
        <fullName evidence="6">Chromosome segregation in meiosis protein</fullName>
    </recommendedName>
</protein>
<dbReference type="GO" id="GO:0031297">
    <property type="term" value="P:replication fork processing"/>
    <property type="evidence" value="ECO:0007669"/>
    <property type="project" value="UniProtKB-UniRule"/>
</dbReference>
<proteinExistence type="inferred from homology"/>
<feature type="compositionally biased region" description="Basic and acidic residues" evidence="7">
    <location>
        <begin position="261"/>
        <end position="271"/>
    </location>
</feature>
<keyword evidence="3 6" id="KW-0227">DNA damage</keyword>
<comment type="function">
    <text evidence="6">Plays an important role in the control of DNA replication and the maintenance of replication fork stability.</text>
</comment>
<evidence type="ECO:0000256" key="5">
    <source>
        <dbReference type="ARBA" id="ARBA00023306"/>
    </source>
</evidence>
<feature type="region of interest" description="Disordered" evidence="7">
    <location>
        <begin position="1"/>
        <end position="163"/>
    </location>
</feature>
<dbReference type="EMBL" id="KQ085940">
    <property type="protein sequence ID" value="KLO14697.1"/>
    <property type="molecule type" value="Genomic_DNA"/>
</dbReference>
<dbReference type="OrthoDB" id="437078at2759"/>
<gene>
    <name evidence="9" type="ORF">SCHPADRAFT_810683</name>
</gene>
<dbReference type="Pfam" id="PF07962">
    <property type="entry name" value="Swi3"/>
    <property type="match status" value="1"/>
</dbReference>
<dbReference type="Proteomes" id="UP000053477">
    <property type="component" value="Unassembled WGS sequence"/>
</dbReference>
<reference evidence="9 10" key="1">
    <citation type="submission" date="2015-04" db="EMBL/GenBank/DDBJ databases">
        <title>Complete genome sequence of Schizopora paradoxa KUC8140, a cosmopolitan wood degrader in East Asia.</title>
        <authorList>
            <consortium name="DOE Joint Genome Institute"/>
            <person name="Min B."/>
            <person name="Park H."/>
            <person name="Jang Y."/>
            <person name="Kim J.-J."/>
            <person name="Kim K.H."/>
            <person name="Pangilinan J."/>
            <person name="Lipzen A."/>
            <person name="Riley R."/>
            <person name="Grigoriev I.V."/>
            <person name="Spatafora J.W."/>
            <person name="Choi I.-G."/>
        </authorList>
    </citation>
    <scope>NUCLEOTIDE SEQUENCE [LARGE SCALE GENOMIC DNA]</scope>
    <source>
        <strain evidence="9 10">KUC8140</strain>
    </source>
</reference>
<dbReference type="GO" id="GO:0043111">
    <property type="term" value="P:replication fork arrest"/>
    <property type="evidence" value="ECO:0007669"/>
    <property type="project" value="TreeGrafter"/>
</dbReference>
<evidence type="ECO:0000256" key="3">
    <source>
        <dbReference type="ARBA" id="ARBA00022763"/>
    </source>
</evidence>
<dbReference type="GO" id="GO:0031298">
    <property type="term" value="C:replication fork protection complex"/>
    <property type="evidence" value="ECO:0007669"/>
    <property type="project" value="TreeGrafter"/>
</dbReference>
<keyword evidence="4 6" id="KW-0539">Nucleus</keyword>
<dbReference type="GO" id="GO:0006974">
    <property type="term" value="P:DNA damage response"/>
    <property type="evidence" value="ECO:0007669"/>
    <property type="project" value="UniProtKB-KW"/>
</dbReference>
<evidence type="ECO:0000256" key="4">
    <source>
        <dbReference type="ARBA" id="ARBA00023242"/>
    </source>
</evidence>
<feature type="compositionally biased region" description="Basic and acidic residues" evidence="7">
    <location>
        <begin position="98"/>
        <end position="115"/>
    </location>
</feature>
<dbReference type="PANTHER" id="PTHR13220:SF11">
    <property type="entry name" value="TIMELESS-INTERACTING PROTEIN"/>
    <property type="match status" value="1"/>
</dbReference>
<dbReference type="InterPro" id="IPR040038">
    <property type="entry name" value="TIPIN/Csm3/Swi3"/>
</dbReference>
<keyword evidence="5 6" id="KW-0131">Cell cycle</keyword>
<comment type="similarity">
    <text evidence="2 6">Belongs to the CSM3 family.</text>
</comment>
<dbReference type="STRING" id="27342.A0A0H2RSU7"/>